<evidence type="ECO:0000313" key="1">
    <source>
        <dbReference type="EMBL" id="CAG8832748.1"/>
    </source>
</evidence>
<dbReference type="Proteomes" id="UP000789901">
    <property type="component" value="Unassembled WGS sequence"/>
</dbReference>
<feature type="non-terminal residue" evidence="1">
    <location>
        <position position="1"/>
    </location>
</feature>
<evidence type="ECO:0000313" key="2">
    <source>
        <dbReference type="Proteomes" id="UP000789901"/>
    </source>
</evidence>
<reference evidence="1 2" key="1">
    <citation type="submission" date="2021-06" db="EMBL/GenBank/DDBJ databases">
        <authorList>
            <person name="Kallberg Y."/>
            <person name="Tangrot J."/>
            <person name="Rosling A."/>
        </authorList>
    </citation>
    <scope>NUCLEOTIDE SEQUENCE [LARGE SCALE GENOMIC DNA]</scope>
    <source>
        <strain evidence="1 2">120-4 pot B 10/14</strain>
    </source>
</reference>
<dbReference type="EMBL" id="CAJVQB010045985">
    <property type="protein sequence ID" value="CAG8832748.1"/>
    <property type="molecule type" value="Genomic_DNA"/>
</dbReference>
<organism evidence="1 2">
    <name type="scientific">Gigaspora margarita</name>
    <dbReference type="NCBI Taxonomy" id="4874"/>
    <lineage>
        <taxon>Eukaryota</taxon>
        <taxon>Fungi</taxon>
        <taxon>Fungi incertae sedis</taxon>
        <taxon>Mucoromycota</taxon>
        <taxon>Glomeromycotina</taxon>
        <taxon>Glomeromycetes</taxon>
        <taxon>Diversisporales</taxon>
        <taxon>Gigasporaceae</taxon>
        <taxon>Gigaspora</taxon>
    </lineage>
</organism>
<gene>
    <name evidence="1" type="ORF">GMARGA_LOCUS31209</name>
</gene>
<sequence length="53" mass="6089">RNNDKGKVVQPMTYSKAVKGTTKDKYMFISSDWKCAVIKNRICDNGIEFDNET</sequence>
<proteinExistence type="predicted"/>
<protein>
    <submittedName>
        <fullName evidence="1">26101_t:CDS:1</fullName>
    </submittedName>
</protein>
<name>A0ABN7WHV2_GIGMA</name>
<accession>A0ABN7WHV2</accession>
<comment type="caution">
    <text evidence="1">The sequence shown here is derived from an EMBL/GenBank/DDBJ whole genome shotgun (WGS) entry which is preliminary data.</text>
</comment>
<keyword evidence="2" id="KW-1185">Reference proteome</keyword>